<dbReference type="AlphaFoldDB" id="A0A180GCF3"/>
<dbReference type="GO" id="GO:0006281">
    <property type="term" value="P:DNA repair"/>
    <property type="evidence" value="ECO:0007669"/>
    <property type="project" value="UniProtKB-KW"/>
</dbReference>
<protein>
    <recommendedName>
        <fullName evidence="1">ATP-dependent DNA helicase</fullName>
        <ecNumber evidence="1">5.6.2.3</ecNumber>
    </recommendedName>
</protein>
<dbReference type="GO" id="GO:0043139">
    <property type="term" value="F:5'-3' DNA helicase activity"/>
    <property type="evidence" value="ECO:0007669"/>
    <property type="project" value="UniProtKB-EC"/>
</dbReference>
<dbReference type="Proteomes" id="UP000005240">
    <property type="component" value="Unassembled WGS sequence"/>
</dbReference>
<dbReference type="Pfam" id="PF05970">
    <property type="entry name" value="PIF1"/>
    <property type="match status" value="1"/>
</dbReference>
<dbReference type="Pfam" id="PF14214">
    <property type="entry name" value="Helitron_like_N"/>
    <property type="match status" value="1"/>
</dbReference>
<dbReference type="PANTHER" id="PTHR10492">
    <property type="match status" value="1"/>
</dbReference>
<feature type="domain" description="Helitron helicase-like" evidence="3">
    <location>
        <begin position="352"/>
        <end position="449"/>
    </location>
</feature>
<evidence type="ECO:0000256" key="1">
    <source>
        <dbReference type="RuleBase" id="RU363044"/>
    </source>
</evidence>
<dbReference type="EMBL" id="ADAS02000104">
    <property type="protein sequence ID" value="OAV90340.1"/>
    <property type="molecule type" value="Genomic_DNA"/>
</dbReference>
<keyword evidence="1" id="KW-0347">Helicase</keyword>
<dbReference type="GO" id="GO:0006310">
    <property type="term" value="P:DNA recombination"/>
    <property type="evidence" value="ECO:0007669"/>
    <property type="project" value="UniProtKB-KW"/>
</dbReference>
<reference evidence="6" key="4">
    <citation type="submission" date="2025-05" db="UniProtKB">
        <authorList>
            <consortium name="EnsemblFungi"/>
        </authorList>
    </citation>
    <scope>IDENTIFICATION</scope>
    <source>
        <strain evidence="6">isolate 1-1 / race 1 (BBBD)</strain>
    </source>
</reference>
<keyword evidence="1" id="KW-0067">ATP-binding</keyword>
<feature type="domain" description="DNA helicase Pif1-like 2B" evidence="4">
    <location>
        <begin position="1164"/>
        <end position="1210"/>
    </location>
</feature>
<accession>A0A180GCF3</accession>
<sequence length="1228" mass="139030">MKVATSTHPDYESLISTIAEYSFPHYLGRCNNICNGCFAFHWNDESTLADRKKQTKIYTMCCQKNKVSLPSVDRSAQRYPSLIRGLLTDKNQRSLDFQQLTRMYNNTLLFTSLGANIDYSVAGPMGVNVFKISGALTHRISSIEPASDDPGFCQIYVVGNRGIKEAQFRITQAQGRGGNTGLAARMDPQIVLELMDLLTKINPYAQRFRSTIDVLQRANAKTFKLQGVPTPGADPKRYNCPTIDEVAIVVQGNGDIISERQILLHRHDDGLKFISNLHSAYLPLRYPLFFPYGEQQWDNLYRATTSRGKPRLDNRKVESLEWFSFMLFRRRKKFSPILAGRSLFQEILVDIPRCMQQLYQDAMALCRKFGPPSYFITMTANPNLQEILDETPLGEKSFDHPTVVARVFYLKMKELISQLVKLERFGRVVAYVWTVEFQKRGLPHLHLMVTVDENDVPSLPEDIDNMISAELPDPIKSPVLHKLVCEFMLHGPCESRPCWNGNACRLGFPKAFSERTINVDGAYPVYLRRNDGRSITKQRSTFDNGSVVPYSPYLTRMFECHINVEVPVNTTAIKYLYKYITKGHDRLSLAIDSNDEVQSFIEGRYIGPCEAAWRLFKMPLSDRWPPVTRLSIHEEGEQLVYFKSQDGLEGQINNGKATQTSLTGFMLLNFEDAIGADGRHARDLFYEDVPTYFWWDKSRKIWVPRKTKDECVGRIFLVSYLAGERRVLLGLLVNDFLYNEALSEAAVVRSGYQLAQMFAMICVHSPPSDPLKLLNTHYLSFTDDQPRIDMRQRYSKRLNDAERKVMALFRLEDILAEMGSSLRSCGLNPTKKEARMLVGMKYDDGEVEELCVTSARLTKNKKKFNQRQKCFYLKVKNALHRRRRQLFYLDGPGGTGKTFALNTLIDLATVNEYNKIAVASSGVAALLLKFGQTAHSAFKIPIDAAAGVECPIDEDSFLALKLKDARLIIWDEVVTIHKNAIEAVNLTLKRICGSTDDFGGKVVIFSGDFRQILPVVKYNEYPPASFSTIKSSTLWDNISPFNLDLHRKKKNNIDFAASLLLLGEGKRQKSDYAVIKLRHINVASYKSRDEMRSALITFVYDDLVLVRSAKAATTYLNERCILAPLNKDVKKLNDEVLSLLPGDLVTLTSIDTPDPDSISSLPEECLNKLSFSGFPEHEISIKLGMPLVIIRNLSIGAGIRNGSRIRVVDFGIGFIRGRLMSGPLAGTK</sequence>
<evidence type="ECO:0000259" key="2">
    <source>
        <dbReference type="Pfam" id="PF05970"/>
    </source>
</evidence>
<dbReference type="Gene3D" id="3.40.50.300">
    <property type="entry name" value="P-loop containing nucleotide triphosphate hydrolases"/>
    <property type="match status" value="1"/>
</dbReference>
<dbReference type="STRING" id="630390.A0A180GCF3"/>
<evidence type="ECO:0000259" key="4">
    <source>
        <dbReference type="Pfam" id="PF21530"/>
    </source>
</evidence>
<dbReference type="InterPro" id="IPR027417">
    <property type="entry name" value="P-loop_NTPase"/>
</dbReference>
<dbReference type="EnsemblFungi" id="PTTG_28369-t43_1">
    <property type="protein sequence ID" value="PTTG_28369-t43_1-p1"/>
    <property type="gene ID" value="PTTG_28369"/>
</dbReference>
<keyword evidence="1" id="KW-0233">DNA recombination</keyword>
<evidence type="ECO:0000313" key="7">
    <source>
        <dbReference type="Proteomes" id="UP000005240"/>
    </source>
</evidence>
<dbReference type="VEuPathDB" id="FungiDB:PTTG_28369"/>
<comment type="similarity">
    <text evidence="1">Belongs to the helicase family.</text>
</comment>
<dbReference type="Pfam" id="PF21530">
    <property type="entry name" value="Pif1_2B_dom"/>
    <property type="match status" value="1"/>
</dbReference>
<comment type="catalytic activity">
    <reaction evidence="1">
        <text>ATP + H2O = ADP + phosphate + H(+)</text>
        <dbReference type="Rhea" id="RHEA:13065"/>
        <dbReference type="ChEBI" id="CHEBI:15377"/>
        <dbReference type="ChEBI" id="CHEBI:15378"/>
        <dbReference type="ChEBI" id="CHEBI:30616"/>
        <dbReference type="ChEBI" id="CHEBI:43474"/>
        <dbReference type="ChEBI" id="CHEBI:456216"/>
        <dbReference type="EC" id="5.6.2.3"/>
    </reaction>
</comment>
<evidence type="ECO:0000259" key="3">
    <source>
        <dbReference type="Pfam" id="PF14214"/>
    </source>
</evidence>
<keyword evidence="1" id="KW-0547">Nucleotide-binding</keyword>
<dbReference type="GO" id="GO:0000723">
    <property type="term" value="P:telomere maintenance"/>
    <property type="evidence" value="ECO:0007669"/>
    <property type="project" value="InterPro"/>
</dbReference>
<dbReference type="GO" id="GO:0005524">
    <property type="term" value="F:ATP binding"/>
    <property type="evidence" value="ECO:0007669"/>
    <property type="project" value="UniProtKB-KW"/>
</dbReference>
<keyword evidence="7" id="KW-1185">Reference proteome</keyword>
<dbReference type="PANTHER" id="PTHR10492:SF57">
    <property type="entry name" value="ATP-DEPENDENT DNA HELICASE"/>
    <property type="match status" value="1"/>
</dbReference>
<feature type="domain" description="DNA helicase Pif1-like DEAD-box helicase" evidence="2">
    <location>
        <begin position="864"/>
        <end position="1066"/>
    </location>
</feature>
<reference evidence="5" key="1">
    <citation type="submission" date="2009-11" db="EMBL/GenBank/DDBJ databases">
        <authorList>
            <consortium name="The Broad Institute Genome Sequencing Platform"/>
            <person name="Ward D."/>
            <person name="Feldgarden M."/>
            <person name="Earl A."/>
            <person name="Young S.K."/>
            <person name="Zeng Q."/>
            <person name="Koehrsen M."/>
            <person name="Alvarado L."/>
            <person name="Berlin A."/>
            <person name="Bochicchio J."/>
            <person name="Borenstein D."/>
            <person name="Chapman S.B."/>
            <person name="Chen Z."/>
            <person name="Engels R."/>
            <person name="Freedman E."/>
            <person name="Gellesch M."/>
            <person name="Goldberg J."/>
            <person name="Griggs A."/>
            <person name="Gujja S."/>
            <person name="Heilman E."/>
            <person name="Heiman D."/>
            <person name="Hepburn T."/>
            <person name="Howarth C."/>
            <person name="Jen D."/>
            <person name="Larson L."/>
            <person name="Lewis B."/>
            <person name="Mehta T."/>
            <person name="Park D."/>
            <person name="Pearson M."/>
            <person name="Roberts A."/>
            <person name="Saif S."/>
            <person name="Shea T."/>
            <person name="Shenoy N."/>
            <person name="Sisk P."/>
            <person name="Stolte C."/>
            <person name="Sykes S."/>
            <person name="Thomson T."/>
            <person name="Walk T."/>
            <person name="White J."/>
            <person name="Yandava C."/>
            <person name="Izard J."/>
            <person name="Baranova O.V."/>
            <person name="Blanton J.M."/>
            <person name="Tanner A.C."/>
            <person name="Dewhirst F.E."/>
            <person name="Haas B."/>
            <person name="Nusbaum C."/>
            <person name="Birren B."/>
        </authorList>
    </citation>
    <scope>NUCLEOTIDE SEQUENCE [LARGE SCALE GENOMIC DNA]</scope>
    <source>
        <strain evidence="5">1-1 BBBD Race 1</strain>
    </source>
</reference>
<name>A0A180GCF3_PUCT1</name>
<evidence type="ECO:0000313" key="5">
    <source>
        <dbReference type="EMBL" id="OAV90340.1"/>
    </source>
</evidence>
<reference evidence="5" key="2">
    <citation type="submission" date="2016-05" db="EMBL/GenBank/DDBJ databases">
        <title>Comparative analysis highlights variable genome content of wheat rusts and divergence of the mating loci.</title>
        <authorList>
            <person name="Cuomo C.A."/>
            <person name="Bakkeren G."/>
            <person name="Szabo L."/>
            <person name="Khalil H."/>
            <person name="Joly D."/>
            <person name="Goldberg J."/>
            <person name="Young S."/>
            <person name="Zeng Q."/>
            <person name="Fellers J."/>
        </authorList>
    </citation>
    <scope>NUCLEOTIDE SEQUENCE [LARGE SCALE GENOMIC DNA]</scope>
    <source>
        <strain evidence="5">1-1 BBBD Race 1</strain>
    </source>
</reference>
<gene>
    <name evidence="5" type="ORF">PTTG_28369</name>
</gene>
<reference evidence="6 7" key="3">
    <citation type="journal article" date="2017" name="G3 (Bethesda)">
        <title>Comparative analysis highlights variable genome content of wheat rusts and divergence of the mating loci.</title>
        <authorList>
            <person name="Cuomo C.A."/>
            <person name="Bakkeren G."/>
            <person name="Khalil H.B."/>
            <person name="Panwar V."/>
            <person name="Joly D."/>
            <person name="Linning R."/>
            <person name="Sakthikumar S."/>
            <person name="Song X."/>
            <person name="Adiconis X."/>
            <person name="Fan L."/>
            <person name="Goldberg J.M."/>
            <person name="Levin J.Z."/>
            <person name="Young S."/>
            <person name="Zeng Q."/>
            <person name="Anikster Y."/>
            <person name="Bruce M."/>
            <person name="Wang M."/>
            <person name="Yin C."/>
            <person name="McCallum B."/>
            <person name="Szabo L.J."/>
            <person name="Hulbert S."/>
            <person name="Chen X."/>
            <person name="Fellers J.P."/>
        </authorList>
    </citation>
    <scope>NUCLEOTIDE SEQUENCE</scope>
    <source>
        <strain evidence="7">Isolate 1-1 / race 1 (BBBD)</strain>
        <strain evidence="6">isolate 1-1 / race 1 (BBBD)</strain>
    </source>
</reference>
<dbReference type="EC" id="5.6.2.3" evidence="1"/>
<comment type="cofactor">
    <cofactor evidence="1">
        <name>Mg(2+)</name>
        <dbReference type="ChEBI" id="CHEBI:18420"/>
    </cofactor>
</comment>
<proteinExistence type="inferred from homology"/>
<keyword evidence="1" id="KW-0227">DNA damage</keyword>
<organism evidence="5">
    <name type="scientific">Puccinia triticina (isolate 1-1 / race 1 (BBBD))</name>
    <name type="common">Brown leaf rust fungus</name>
    <dbReference type="NCBI Taxonomy" id="630390"/>
    <lineage>
        <taxon>Eukaryota</taxon>
        <taxon>Fungi</taxon>
        <taxon>Dikarya</taxon>
        <taxon>Basidiomycota</taxon>
        <taxon>Pucciniomycotina</taxon>
        <taxon>Pucciniomycetes</taxon>
        <taxon>Pucciniales</taxon>
        <taxon>Pucciniaceae</taxon>
        <taxon>Puccinia</taxon>
    </lineage>
</organism>
<keyword evidence="1" id="KW-0378">Hydrolase</keyword>
<dbReference type="SUPFAM" id="SSF52540">
    <property type="entry name" value="P-loop containing nucleoside triphosphate hydrolases"/>
    <property type="match status" value="2"/>
</dbReference>
<keyword evidence="1" id="KW-0234">DNA repair</keyword>
<dbReference type="GO" id="GO:0016787">
    <property type="term" value="F:hydrolase activity"/>
    <property type="evidence" value="ECO:0007669"/>
    <property type="project" value="UniProtKB-KW"/>
</dbReference>
<dbReference type="InterPro" id="IPR025476">
    <property type="entry name" value="Helitron_helicase-like"/>
</dbReference>
<dbReference type="InterPro" id="IPR049163">
    <property type="entry name" value="Pif1-like_2B_dom"/>
</dbReference>
<dbReference type="OrthoDB" id="2506889at2759"/>
<evidence type="ECO:0000313" key="6">
    <source>
        <dbReference type="EnsemblFungi" id="PTTG_28369-t43_1-p1"/>
    </source>
</evidence>
<dbReference type="InterPro" id="IPR010285">
    <property type="entry name" value="DNA_helicase_pif1-like_DEAD"/>
</dbReference>